<comment type="similarity">
    <text evidence="2">Belongs to the HPF/YfiA ribosome-associated protein family. Long HPF subfamily.</text>
</comment>
<dbReference type="GO" id="GO:0022627">
    <property type="term" value="C:cytosolic small ribosomal subunit"/>
    <property type="evidence" value="ECO:0007669"/>
    <property type="project" value="TreeGrafter"/>
</dbReference>
<dbReference type="Proteomes" id="UP000243255">
    <property type="component" value="Unassembled WGS sequence"/>
</dbReference>
<dbReference type="Gene3D" id="3.30.160.100">
    <property type="entry name" value="Ribosome hibernation promotion factor-like"/>
    <property type="match status" value="1"/>
</dbReference>
<evidence type="ECO:0000313" key="5">
    <source>
        <dbReference type="EMBL" id="SHH03729.1"/>
    </source>
</evidence>
<evidence type="ECO:0000259" key="4">
    <source>
        <dbReference type="Pfam" id="PF16321"/>
    </source>
</evidence>
<sequence>MNMIISGKQMELTPGIKAAIEEKLGRIDHYLHPNTEVRVTVRAKKARQTIEVTIIPISGPIIRAEDSEENLYAAIDVVYDKLNRQLRRYKNKLIDRTQTSKSIKYEGTDFTEDTNELEEDTDLEIVIKRRKKFDMKPMSPEEAVLQMELIGHEFYMFRNVDTDDISTVYKRKSGGYGLIEHE</sequence>
<evidence type="ECO:0000313" key="6">
    <source>
        <dbReference type="Proteomes" id="UP000243255"/>
    </source>
</evidence>
<dbReference type="OrthoDB" id="9794975at2"/>
<comment type="function">
    <text evidence="2">Required for dimerization of active 70S ribosomes into 100S ribosomes in stationary phase; 100S ribosomes are translationally inactive and sometimes present during exponential growth.</text>
</comment>
<gene>
    <name evidence="2" type="primary">hpf</name>
    <name evidence="5" type="ORF">SAMN04488530_11543</name>
</gene>
<dbReference type="HAMAP" id="MF_00839">
    <property type="entry name" value="HPF"/>
    <property type="match status" value="1"/>
</dbReference>
<dbReference type="InterPro" id="IPR034694">
    <property type="entry name" value="HPF_long/plastid"/>
</dbReference>
<keyword evidence="3" id="KW-0175">Coiled coil</keyword>
<name>A0A1M5PQA6_9FIRM</name>
<evidence type="ECO:0000256" key="3">
    <source>
        <dbReference type="SAM" id="Coils"/>
    </source>
</evidence>
<keyword evidence="1 2" id="KW-0810">Translation regulation</keyword>
<reference evidence="6" key="1">
    <citation type="submission" date="2016-11" db="EMBL/GenBank/DDBJ databases">
        <authorList>
            <person name="Varghese N."/>
            <person name="Submissions S."/>
        </authorList>
    </citation>
    <scope>NUCLEOTIDE SEQUENCE [LARGE SCALE GENOMIC DNA]</scope>
    <source>
        <strain evidence="6">DSM 2635</strain>
    </source>
</reference>
<feature type="coiled-coil region" evidence="3">
    <location>
        <begin position="72"/>
        <end position="99"/>
    </location>
</feature>
<feature type="domain" description="Sigma 54 modulation/S30EA ribosomal protein C-terminal" evidence="4">
    <location>
        <begin position="124"/>
        <end position="178"/>
    </location>
</feature>
<evidence type="ECO:0000256" key="1">
    <source>
        <dbReference type="ARBA" id="ARBA00022845"/>
    </source>
</evidence>
<dbReference type="EMBL" id="FQWX01000015">
    <property type="protein sequence ID" value="SHH03729.1"/>
    <property type="molecule type" value="Genomic_DNA"/>
</dbReference>
<dbReference type="PANTHER" id="PTHR33231">
    <property type="entry name" value="30S RIBOSOMAL PROTEIN"/>
    <property type="match status" value="1"/>
</dbReference>
<evidence type="ECO:0000256" key="2">
    <source>
        <dbReference type="HAMAP-Rule" id="MF_00839"/>
    </source>
</evidence>
<dbReference type="InterPro" id="IPR032528">
    <property type="entry name" value="Ribosom_S30AE_C"/>
</dbReference>
<dbReference type="STRING" id="1121321.SAMN04488530_11543"/>
<dbReference type="Pfam" id="PF02482">
    <property type="entry name" value="Ribosomal_S30AE"/>
    <property type="match status" value="1"/>
</dbReference>
<keyword evidence="2" id="KW-0963">Cytoplasm</keyword>
<dbReference type="AlphaFoldDB" id="A0A1M5PQA6"/>
<dbReference type="InterPro" id="IPR050574">
    <property type="entry name" value="HPF/YfiA_ribosome-assoc"/>
</dbReference>
<keyword evidence="6" id="KW-1185">Reference proteome</keyword>
<dbReference type="Pfam" id="PF16321">
    <property type="entry name" value="Ribosom_S30AE_C"/>
    <property type="match status" value="1"/>
</dbReference>
<protein>
    <recommendedName>
        <fullName evidence="2">Ribosome hibernation promoting factor</fullName>
        <shortName evidence="2">HPF</shortName>
    </recommendedName>
</protein>
<dbReference type="CDD" id="cd00552">
    <property type="entry name" value="RaiA"/>
    <property type="match status" value="1"/>
</dbReference>
<dbReference type="RefSeq" id="WP_073126147.1">
    <property type="nucleotide sequence ID" value="NZ_BAABCH010000017.1"/>
</dbReference>
<dbReference type="InterPro" id="IPR038416">
    <property type="entry name" value="Ribosom_S30AE_C_sf"/>
</dbReference>
<accession>A0A1M5PQA6</accession>
<organism evidence="5 6">
    <name type="scientific">Asaccharospora irregularis DSM 2635</name>
    <dbReference type="NCBI Taxonomy" id="1121321"/>
    <lineage>
        <taxon>Bacteria</taxon>
        <taxon>Bacillati</taxon>
        <taxon>Bacillota</taxon>
        <taxon>Clostridia</taxon>
        <taxon>Peptostreptococcales</taxon>
        <taxon>Peptostreptococcaceae</taxon>
        <taxon>Asaccharospora</taxon>
    </lineage>
</organism>
<dbReference type="PANTHER" id="PTHR33231:SF1">
    <property type="entry name" value="30S RIBOSOMAL PROTEIN"/>
    <property type="match status" value="1"/>
</dbReference>
<dbReference type="Gene3D" id="3.30.505.50">
    <property type="entry name" value="Sigma 54 modulation/S30EA ribosomal protein, C-terminal domain"/>
    <property type="match status" value="1"/>
</dbReference>
<comment type="subcellular location">
    <subcellularLocation>
        <location evidence="2">Cytoplasm</location>
    </subcellularLocation>
</comment>
<dbReference type="InterPro" id="IPR036567">
    <property type="entry name" value="RHF-like"/>
</dbReference>
<dbReference type="GO" id="GO:0043024">
    <property type="term" value="F:ribosomal small subunit binding"/>
    <property type="evidence" value="ECO:0007669"/>
    <property type="project" value="TreeGrafter"/>
</dbReference>
<proteinExistence type="inferred from homology"/>
<dbReference type="NCBIfam" id="TIGR00741">
    <property type="entry name" value="yfiA"/>
    <property type="match status" value="1"/>
</dbReference>
<comment type="subunit">
    <text evidence="2">Interacts with 100S ribosomes.</text>
</comment>
<dbReference type="SUPFAM" id="SSF69754">
    <property type="entry name" value="Ribosome binding protein Y (YfiA homologue)"/>
    <property type="match status" value="1"/>
</dbReference>
<dbReference type="InterPro" id="IPR003489">
    <property type="entry name" value="RHF/RaiA"/>
</dbReference>
<dbReference type="GO" id="GO:0045900">
    <property type="term" value="P:negative regulation of translational elongation"/>
    <property type="evidence" value="ECO:0007669"/>
    <property type="project" value="TreeGrafter"/>
</dbReference>